<feature type="domain" description="NAD-dependent epimerase/dehydratase" evidence="4">
    <location>
        <begin position="2"/>
        <end position="244"/>
    </location>
</feature>
<keyword evidence="3" id="KW-0119">Carbohydrate metabolism</keyword>
<dbReference type="Gene3D" id="3.40.50.720">
    <property type="entry name" value="NAD(P)-binding Rossmann-like Domain"/>
    <property type="match status" value="1"/>
</dbReference>
<dbReference type="InterPro" id="IPR011912">
    <property type="entry name" value="Heptose_epim"/>
</dbReference>
<evidence type="ECO:0000259" key="4">
    <source>
        <dbReference type="Pfam" id="PF01370"/>
    </source>
</evidence>
<organism evidence="5">
    <name type="scientific">hydrothermal vent metagenome</name>
    <dbReference type="NCBI Taxonomy" id="652676"/>
    <lineage>
        <taxon>unclassified sequences</taxon>
        <taxon>metagenomes</taxon>
        <taxon>ecological metagenomes</taxon>
    </lineage>
</organism>
<dbReference type="HAMAP" id="MF_01601">
    <property type="entry name" value="Heptose_epimerase"/>
    <property type="match status" value="1"/>
</dbReference>
<dbReference type="GO" id="GO:0050661">
    <property type="term" value="F:NADP binding"/>
    <property type="evidence" value="ECO:0007669"/>
    <property type="project" value="InterPro"/>
</dbReference>
<dbReference type="InterPro" id="IPR001509">
    <property type="entry name" value="Epimerase_deHydtase"/>
</dbReference>
<keyword evidence="2 5" id="KW-0413">Isomerase</keyword>
<evidence type="ECO:0000256" key="1">
    <source>
        <dbReference type="ARBA" id="ARBA00022857"/>
    </source>
</evidence>
<proteinExistence type="inferred from homology"/>
<dbReference type="EC" id="5.1.3.20" evidence="5"/>
<dbReference type="Gene3D" id="3.90.25.10">
    <property type="entry name" value="UDP-galactose 4-epimerase, domain 1"/>
    <property type="match status" value="1"/>
</dbReference>
<dbReference type="SUPFAM" id="SSF51735">
    <property type="entry name" value="NAD(P)-binding Rossmann-fold domains"/>
    <property type="match status" value="1"/>
</dbReference>
<sequence length="324" mass="37406">MIVVTGGAGFIGSALVWKLNQLGEEEILIVDELGKEEKWKNLPGIKFIDIYHPNEFIELILEDAVPFEIEAILHMGACSSTTEKDADFLIRNNYHYTQDLAKYSLTNRIRFIYASSAATYGDGSQGYDDIENELHKLRPLNMYGYSKHLVDLWLHKMGMNEEVVGLKFFNVFGPNEYHKDDMRSVIHKSYGQILETGKVKLFKSYKDEYKDGEQMRDFIYIKDVVDMTLHFLQNPETNGLFNVGTGKARTWVDLVTAVFNAMDKPVDIEFIDMPDNLKEKYQYFTQANIDKIRNAGYTKPILSLEEGITDYVRNYLMKNAYLES</sequence>
<dbReference type="Pfam" id="PF01370">
    <property type="entry name" value="Epimerase"/>
    <property type="match status" value="1"/>
</dbReference>
<dbReference type="CDD" id="cd05248">
    <property type="entry name" value="ADP_GME_SDR_e"/>
    <property type="match status" value="1"/>
</dbReference>
<dbReference type="GO" id="GO:0008712">
    <property type="term" value="F:ADP-glyceromanno-heptose 6-epimerase activity"/>
    <property type="evidence" value="ECO:0007669"/>
    <property type="project" value="UniProtKB-EC"/>
</dbReference>
<dbReference type="PANTHER" id="PTHR43103">
    <property type="entry name" value="NUCLEOSIDE-DIPHOSPHATE-SUGAR EPIMERASE"/>
    <property type="match status" value="1"/>
</dbReference>
<protein>
    <submittedName>
        <fullName evidence="5">ADP-L-glycero-D-manno-heptose-6-epimerase</fullName>
        <ecNumber evidence="5">5.1.3.20</ecNumber>
    </submittedName>
</protein>
<dbReference type="InterPro" id="IPR036291">
    <property type="entry name" value="NAD(P)-bd_dom_sf"/>
</dbReference>
<reference evidence="5" key="1">
    <citation type="submission" date="2018-06" db="EMBL/GenBank/DDBJ databases">
        <authorList>
            <person name="Zhirakovskaya E."/>
        </authorList>
    </citation>
    <scope>NUCLEOTIDE SEQUENCE</scope>
</reference>
<gene>
    <name evidence="5" type="ORF">MNBD_IGNAVI01-2822</name>
</gene>
<evidence type="ECO:0000256" key="3">
    <source>
        <dbReference type="ARBA" id="ARBA00023277"/>
    </source>
</evidence>
<accession>A0A3B1C515</accession>
<keyword evidence="1" id="KW-0521">NADP</keyword>
<evidence type="ECO:0000256" key="2">
    <source>
        <dbReference type="ARBA" id="ARBA00023235"/>
    </source>
</evidence>
<evidence type="ECO:0000313" key="5">
    <source>
        <dbReference type="EMBL" id="VAX18938.1"/>
    </source>
</evidence>
<name>A0A3B1C515_9ZZZZ</name>
<dbReference type="AlphaFoldDB" id="A0A3B1C515"/>
<dbReference type="GO" id="GO:0005975">
    <property type="term" value="P:carbohydrate metabolic process"/>
    <property type="evidence" value="ECO:0007669"/>
    <property type="project" value="InterPro"/>
</dbReference>
<dbReference type="PANTHER" id="PTHR43103:SF3">
    <property type="entry name" value="ADP-L-GLYCERO-D-MANNO-HEPTOSE-6-EPIMERASE"/>
    <property type="match status" value="1"/>
</dbReference>
<dbReference type="EMBL" id="UOGD01000120">
    <property type="protein sequence ID" value="VAX18938.1"/>
    <property type="molecule type" value="Genomic_DNA"/>
</dbReference>
<dbReference type="NCBIfam" id="TIGR02197">
    <property type="entry name" value="heptose_epim"/>
    <property type="match status" value="1"/>
</dbReference>